<dbReference type="Proteomes" id="UP000187013">
    <property type="component" value="Unassembled WGS sequence"/>
</dbReference>
<evidence type="ECO:0000256" key="2">
    <source>
        <dbReference type="ARBA" id="ARBA00004496"/>
    </source>
</evidence>
<comment type="subcellular location">
    <subcellularLocation>
        <location evidence="2">Cytoplasm</location>
    </subcellularLocation>
    <subcellularLocation>
        <location evidence="1">Peroxisome</location>
    </subcellularLocation>
</comment>
<evidence type="ECO:0000259" key="8">
    <source>
        <dbReference type="Pfam" id="PF25098"/>
    </source>
</evidence>
<feature type="compositionally biased region" description="Low complexity" evidence="7">
    <location>
        <begin position="83"/>
        <end position="98"/>
    </location>
</feature>
<feature type="domain" description="PEX18/PEX21 C-terminal" evidence="8">
    <location>
        <begin position="191"/>
        <end position="248"/>
    </location>
</feature>
<reference evidence="9 10" key="1">
    <citation type="submission" date="2016-08" db="EMBL/GenBank/DDBJ databases">
        <title>Draft genome sequence of allopolyploid Zygosaccharomyces rouxii.</title>
        <authorList>
            <person name="Watanabe J."/>
            <person name="Uehara K."/>
            <person name="Mogi Y."/>
            <person name="Tsukioka Y."/>
        </authorList>
    </citation>
    <scope>NUCLEOTIDE SEQUENCE [LARGE SCALE GENOMIC DNA]</scope>
    <source>
        <strain evidence="9 10">NBRC 110957</strain>
    </source>
</reference>
<feature type="region of interest" description="Disordered" evidence="7">
    <location>
        <begin position="83"/>
        <end position="102"/>
    </location>
</feature>
<dbReference type="OrthoDB" id="4035272at2759"/>
<gene>
    <name evidence="9" type="ORF">ZYGR_0H01800</name>
</gene>
<evidence type="ECO:0000313" key="10">
    <source>
        <dbReference type="Proteomes" id="UP000187013"/>
    </source>
</evidence>
<dbReference type="EMBL" id="BDGX01000008">
    <property type="protein sequence ID" value="GAV47339.1"/>
    <property type="molecule type" value="Genomic_DNA"/>
</dbReference>
<dbReference type="InterPro" id="IPR056940">
    <property type="entry name" value="PEX18_PEX21_C"/>
</dbReference>
<evidence type="ECO:0000256" key="4">
    <source>
        <dbReference type="ARBA" id="ARBA00022843"/>
    </source>
</evidence>
<name>A0A1Q2ZV72_ZYGRO</name>
<evidence type="ECO:0000256" key="3">
    <source>
        <dbReference type="ARBA" id="ARBA00022490"/>
    </source>
</evidence>
<evidence type="ECO:0000313" key="9">
    <source>
        <dbReference type="EMBL" id="GAV47339.1"/>
    </source>
</evidence>
<keyword evidence="5" id="KW-0576">Peroxisome</keyword>
<keyword evidence="3" id="KW-0963">Cytoplasm</keyword>
<accession>A0A1Q2ZV72</accession>
<proteinExistence type="predicted"/>
<keyword evidence="4" id="KW-0832">Ubl conjugation</keyword>
<protein>
    <recommendedName>
        <fullName evidence="8">PEX18/PEX21 C-terminal domain-containing protein</fullName>
    </recommendedName>
</protein>
<dbReference type="AlphaFoldDB" id="A0A1Q2ZV72"/>
<comment type="caution">
    <text evidence="9">The sequence shown here is derived from an EMBL/GenBank/DDBJ whole genome shotgun (WGS) entry which is preliminary data.</text>
</comment>
<evidence type="ECO:0000256" key="6">
    <source>
        <dbReference type="SAM" id="Coils"/>
    </source>
</evidence>
<sequence length="271" mass="30858">MSACQANPLTQFVTKGEQHPGFIHRFSHENSNQHQLHINAPEDVFLYGQDVAAGNRFMGGIHQGPAPITTAVPVVPPVQQQQQLHHQQVQREQQALHQSSGNGSWLSQFHSMKIEDPLEFSQDYKKMYSSYEKSTAPMVRFPMTTYQPNYNMISRDVTKREVPGEKQDAFAAEFNALEKELEDVEKKRPIFDQEQEEFQKLANEIVDSCSTSPSTKLRSSKFMGLMKGIGEGSVTLNKQKSKHATELHSPYTEQRVGNEYFPVKDSTLHYE</sequence>
<evidence type="ECO:0000256" key="5">
    <source>
        <dbReference type="ARBA" id="ARBA00023140"/>
    </source>
</evidence>
<evidence type="ECO:0000256" key="7">
    <source>
        <dbReference type="SAM" id="MobiDB-lite"/>
    </source>
</evidence>
<keyword evidence="6" id="KW-0175">Coiled coil</keyword>
<dbReference type="Gene3D" id="6.10.280.230">
    <property type="match status" value="1"/>
</dbReference>
<dbReference type="GO" id="GO:0005777">
    <property type="term" value="C:peroxisome"/>
    <property type="evidence" value="ECO:0007669"/>
    <property type="project" value="UniProtKB-SubCell"/>
</dbReference>
<dbReference type="Pfam" id="PF25098">
    <property type="entry name" value="PEX18_PEX21_C"/>
    <property type="match status" value="1"/>
</dbReference>
<feature type="coiled-coil region" evidence="6">
    <location>
        <begin position="167"/>
        <end position="194"/>
    </location>
</feature>
<dbReference type="eggNOG" id="ENOG502S8JP">
    <property type="taxonomic scope" value="Eukaryota"/>
</dbReference>
<evidence type="ECO:0000256" key="1">
    <source>
        <dbReference type="ARBA" id="ARBA00004275"/>
    </source>
</evidence>
<organism evidence="9 10">
    <name type="scientific">Zygosaccharomyces rouxii</name>
    <dbReference type="NCBI Taxonomy" id="4956"/>
    <lineage>
        <taxon>Eukaryota</taxon>
        <taxon>Fungi</taxon>
        <taxon>Dikarya</taxon>
        <taxon>Ascomycota</taxon>
        <taxon>Saccharomycotina</taxon>
        <taxon>Saccharomycetes</taxon>
        <taxon>Saccharomycetales</taxon>
        <taxon>Saccharomycetaceae</taxon>
        <taxon>Zygosaccharomyces</taxon>
    </lineage>
</organism>